<dbReference type="AlphaFoldDB" id="A0A154P9G9"/>
<accession>A0A154P9G9</accession>
<name>A0A154P9G9_DUFNO</name>
<gene>
    <name evidence="1" type="ORF">WN55_10681</name>
</gene>
<organism evidence="1 2">
    <name type="scientific">Dufourea novaeangliae</name>
    <name type="common">Sweat bee</name>
    <dbReference type="NCBI Taxonomy" id="178035"/>
    <lineage>
        <taxon>Eukaryota</taxon>
        <taxon>Metazoa</taxon>
        <taxon>Ecdysozoa</taxon>
        <taxon>Arthropoda</taxon>
        <taxon>Hexapoda</taxon>
        <taxon>Insecta</taxon>
        <taxon>Pterygota</taxon>
        <taxon>Neoptera</taxon>
        <taxon>Endopterygota</taxon>
        <taxon>Hymenoptera</taxon>
        <taxon>Apocrita</taxon>
        <taxon>Aculeata</taxon>
        <taxon>Apoidea</taxon>
        <taxon>Anthophila</taxon>
        <taxon>Halictidae</taxon>
        <taxon>Rophitinae</taxon>
        <taxon>Dufourea</taxon>
    </lineage>
</organism>
<protein>
    <submittedName>
        <fullName evidence="1">Uncharacterized protein</fullName>
    </submittedName>
</protein>
<reference evidence="1 2" key="1">
    <citation type="submission" date="2015-07" db="EMBL/GenBank/DDBJ databases">
        <title>The genome of Dufourea novaeangliae.</title>
        <authorList>
            <person name="Pan H."/>
            <person name="Kapheim K."/>
        </authorList>
    </citation>
    <scope>NUCLEOTIDE SEQUENCE [LARGE SCALE GENOMIC DNA]</scope>
    <source>
        <strain evidence="1">0120121106</strain>
        <tissue evidence="1">Whole body</tissue>
    </source>
</reference>
<dbReference type="Proteomes" id="UP000076502">
    <property type="component" value="Unassembled WGS sequence"/>
</dbReference>
<dbReference type="EMBL" id="KQ434847">
    <property type="protein sequence ID" value="KZC08481.1"/>
    <property type="molecule type" value="Genomic_DNA"/>
</dbReference>
<proteinExistence type="predicted"/>
<sequence length="296" mass="32637">MHNMQPANRPKQLPHETRGIRLFAIRPLRAARVESTVTQFKLSMGGIKWIFFPVVNSSERSQVDGNLRGTFPFDVAVPRVDGVAAELWSVELHGASDEMLVASAPPVLRRVVDDGEKEGWRKERMFECKLESAWNSSAGRGSFYKSRKRAHGHLRPCVAVTPSEILVDAVDTIQSGKYWKNNVNARTQTSITTDNLRDYDGGANVHSKSWIIRQSGVHEGNQSGSLPCTLDRCPSRCIRSIETSTFPLILGRRAQSTMRTLTIGPGAGVKGLCGRLLVAANQDACPNVEIDDKQTG</sequence>
<evidence type="ECO:0000313" key="2">
    <source>
        <dbReference type="Proteomes" id="UP000076502"/>
    </source>
</evidence>
<evidence type="ECO:0000313" key="1">
    <source>
        <dbReference type="EMBL" id="KZC08481.1"/>
    </source>
</evidence>
<keyword evidence="2" id="KW-1185">Reference proteome</keyword>